<gene>
    <name evidence="15" type="ORF">NADFUDRAFT_49737</name>
</gene>
<feature type="short sequence motif" description="Histidine triad motif" evidence="11">
    <location>
        <begin position="95"/>
        <end position="99"/>
    </location>
</feature>
<dbReference type="CDD" id="cd01275">
    <property type="entry name" value="FHIT"/>
    <property type="match status" value="1"/>
</dbReference>
<evidence type="ECO:0000256" key="1">
    <source>
        <dbReference type="ARBA" id="ARBA00001936"/>
    </source>
</evidence>
<evidence type="ECO:0000256" key="12">
    <source>
        <dbReference type="RuleBase" id="RU366076"/>
    </source>
</evidence>
<keyword evidence="5 12" id="KW-0378">Hydrolase</keyword>
<proteinExistence type="predicted"/>
<evidence type="ECO:0000256" key="5">
    <source>
        <dbReference type="ARBA" id="ARBA00022801"/>
    </source>
</evidence>
<evidence type="ECO:0000256" key="9">
    <source>
        <dbReference type="PIRSR" id="PIRSR639383-2"/>
    </source>
</evidence>
<feature type="domain" description="HIT" evidence="14">
    <location>
        <begin position="3"/>
        <end position="110"/>
    </location>
</feature>
<comment type="function">
    <text evidence="6">Cleaves A-5'-PPP-5'A to yield AMP and ADP. Can cleave all dinucleoside polyphosphates, provided the phosphate chain contains at least 3 phosphates and that 1 of the 2 bases composing the nucleotide is a purine. Is most effective on dinucleoside triphosphates. Negatively regulates intracellular dinucleoside polyphosphate levels, which elevate following heat shock.</text>
</comment>
<evidence type="ECO:0000313" key="16">
    <source>
        <dbReference type="Proteomes" id="UP000095009"/>
    </source>
</evidence>
<dbReference type="OrthoDB" id="680339at2759"/>
<dbReference type="GO" id="GO:0047710">
    <property type="term" value="F:bis(5'-adenosyl)-triphosphatase activity"/>
    <property type="evidence" value="ECO:0007669"/>
    <property type="project" value="UniProtKB-UniRule"/>
</dbReference>
<dbReference type="FunFam" id="3.30.428.10:FF:000011">
    <property type="entry name" value="Fragile histidine triad"/>
    <property type="match status" value="1"/>
</dbReference>
<evidence type="ECO:0000259" key="14">
    <source>
        <dbReference type="PROSITE" id="PS51084"/>
    </source>
</evidence>
<dbReference type="Proteomes" id="UP000095009">
    <property type="component" value="Unassembled WGS sequence"/>
</dbReference>
<evidence type="ECO:0000256" key="2">
    <source>
        <dbReference type="ARBA" id="ARBA00012377"/>
    </source>
</evidence>
<dbReference type="InterPro" id="IPR036265">
    <property type="entry name" value="HIT-like_sf"/>
</dbReference>
<feature type="region of interest" description="Disordered" evidence="13">
    <location>
        <begin position="140"/>
        <end position="160"/>
    </location>
</feature>
<keyword evidence="16" id="KW-1185">Reference proteome</keyword>
<feature type="binding site" evidence="9">
    <location>
        <position position="99"/>
    </location>
    <ligand>
        <name>substrate</name>
    </ligand>
</feature>
<keyword evidence="4 12" id="KW-0547">Nucleotide-binding</keyword>
<dbReference type="PROSITE" id="PS51084">
    <property type="entry name" value="HIT_2"/>
    <property type="match status" value="1"/>
</dbReference>
<name>A0A1E3PPE5_9ASCO</name>
<dbReference type="AlphaFoldDB" id="A0A1E3PPE5"/>
<reference evidence="15 16" key="1">
    <citation type="journal article" date="2016" name="Proc. Natl. Acad. Sci. U.S.A.">
        <title>Comparative genomics of biotechnologically important yeasts.</title>
        <authorList>
            <person name="Riley R."/>
            <person name="Haridas S."/>
            <person name="Wolfe K.H."/>
            <person name="Lopes M.R."/>
            <person name="Hittinger C.T."/>
            <person name="Goeker M."/>
            <person name="Salamov A.A."/>
            <person name="Wisecaver J.H."/>
            <person name="Long T.M."/>
            <person name="Calvey C.H."/>
            <person name="Aerts A.L."/>
            <person name="Barry K.W."/>
            <person name="Choi C."/>
            <person name="Clum A."/>
            <person name="Coughlan A.Y."/>
            <person name="Deshpande S."/>
            <person name="Douglass A.P."/>
            <person name="Hanson S.J."/>
            <person name="Klenk H.-P."/>
            <person name="LaButti K.M."/>
            <person name="Lapidus A."/>
            <person name="Lindquist E.A."/>
            <person name="Lipzen A.M."/>
            <person name="Meier-Kolthoff J.P."/>
            <person name="Ohm R.A."/>
            <person name="Otillar R.P."/>
            <person name="Pangilinan J.L."/>
            <person name="Peng Y."/>
            <person name="Rokas A."/>
            <person name="Rosa C.A."/>
            <person name="Scheuner C."/>
            <person name="Sibirny A.A."/>
            <person name="Slot J.C."/>
            <person name="Stielow J.B."/>
            <person name="Sun H."/>
            <person name="Kurtzman C.P."/>
            <person name="Blackwell M."/>
            <person name="Grigoriev I.V."/>
            <person name="Jeffries T.W."/>
        </authorList>
    </citation>
    <scope>NUCLEOTIDE SEQUENCE [LARGE SCALE GENOMIC DNA]</scope>
    <source>
        <strain evidence="15 16">DSM 6958</strain>
    </source>
</reference>
<evidence type="ECO:0000256" key="7">
    <source>
        <dbReference type="ARBA" id="ARBA00047780"/>
    </source>
</evidence>
<evidence type="ECO:0000256" key="8">
    <source>
        <dbReference type="PIRSR" id="PIRSR639383-1"/>
    </source>
</evidence>
<dbReference type="Gene3D" id="3.30.428.10">
    <property type="entry name" value="HIT-like"/>
    <property type="match status" value="1"/>
</dbReference>
<dbReference type="InterPro" id="IPR039383">
    <property type="entry name" value="FHIT"/>
</dbReference>
<feature type="binding site" evidence="9">
    <location>
        <position position="28"/>
    </location>
    <ligand>
        <name>substrate</name>
    </ligand>
</feature>
<evidence type="ECO:0000256" key="4">
    <source>
        <dbReference type="ARBA" id="ARBA00022741"/>
    </source>
</evidence>
<evidence type="ECO:0000256" key="13">
    <source>
        <dbReference type="SAM" id="MobiDB-lite"/>
    </source>
</evidence>
<dbReference type="EMBL" id="KV454407">
    <property type="protein sequence ID" value="ODQ67303.1"/>
    <property type="molecule type" value="Genomic_DNA"/>
</dbReference>
<comment type="catalytic activity">
    <reaction evidence="7 12">
        <text>P(1),P(3)-bis(5'-adenosyl) triphosphate + H2O = AMP + ADP + 2 H(+)</text>
        <dbReference type="Rhea" id="RHEA:13893"/>
        <dbReference type="ChEBI" id="CHEBI:15377"/>
        <dbReference type="ChEBI" id="CHEBI:15378"/>
        <dbReference type="ChEBI" id="CHEBI:58529"/>
        <dbReference type="ChEBI" id="CHEBI:456215"/>
        <dbReference type="ChEBI" id="CHEBI:456216"/>
        <dbReference type="EC" id="3.6.1.29"/>
    </reaction>
</comment>
<protein>
    <recommendedName>
        <fullName evidence="3 12">Bis(5'-adenosyl)-triphosphatase</fullName>
        <ecNumber evidence="2 12">3.6.1.29</ecNumber>
    </recommendedName>
</protein>
<evidence type="ECO:0000256" key="10">
    <source>
        <dbReference type="PIRSR" id="PIRSR639383-3"/>
    </source>
</evidence>
<dbReference type="EC" id="3.6.1.29" evidence="2 12"/>
<dbReference type="SUPFAM" id="SSF54197">
    <property type="entry name" value="HIT-like"/>
    <property type="match status" value="1"/>
</dbReference>
<dbReference type="PANTHER" id="PTHR46243:SF1">
    <property type="entry name" value="BIS(5'-ADENOSYL)-TRIPHOSPHATASE"/>
    <property type="match status" value="1"/>
</dbReference>
<dbReference type="STRING" id="857566.A0A1E3PPE5"/>
<evidence type="ECO:0000256" key="6">
    <source>
        <dbReference type="ARBA" id="ARBA00025241"/>
    </source>
</evidence>
<evidence type="ECO:0000256" key="3">
    <source>
        <dbReference type="ARBA" id="ARBA00014605"/>
    </source>
</evidence>
<dbReference type="Pfam" id="PF01230">
    <property type="entry name" value="HIT"/>
    <property type="match status" value="1"/>
</dbReference>
<feature type="binding site" evidence="9">
    <location>
        <position position="84"/>
    </location>
    <ligand>
        <name>substrate</name>
    </ligand>
</feature>
<dbReference type="PANTHER" id="PTHR46243">
    <property type="entry name" value="BIS(5'-ADENOSYL)-TRIPHOSPHATASE"/>
    <property type="match status" value="1"/>
</dbReference>
<dbReference type="InterPro" id="IPR011146">
    <property type="entry name" value="HIT-like"/>
</dbReference>
<feature type="site" description="Important for induction of apoptosis" evidence="10">
    <location>
        <position position="115"/>
    </location>
</feature>
<dbReference type="InterPro" id="IPR051884">
    <property type="entry name" value="Bis(5'-adenosyl)-TPase_reg"/>
</dbReference>
<evidence type="ECO:0000313" key="15">
    <source>
        <dbReference type="EMBL" id="ODQ67303.1"/>
    </source>
</evidence>
<comment type="cofactor">
    <cofactor evidence="1 12">
        <name>Mn(2+)</name>
        <dbReference type="ChEBI" id="CHEBI:29035"/>
    </cofactor>
</comment>
<feature type="active site" description="Tele-AMP-histidine intermediate" evidence="8">
    <location>
        <position position="97"/>
    </location>
</feature>
<sequence length="177" mass="20281">MTKIIRFGNFAVTDQVFYISKHSYALVNLKPIFPGHVMVCPLRSVKRLRELNDDESVDFFLTVQKVSKVIENEFRAQGLNVSIQDGPLAGQSIPHVHCHIIPRVKDDLPEIDGVYRELEAEEQDLELQFQELKKVYRSNTLGQAAPDGSENRPPRSMSDMTAEAKRLRSLFYHNNKL</sequence>
<accession>A0A1E3PPE5</accession>
<evidence type="ECO:0000256" key="11">
    <source>
        <dbReference type="PROSITE-ProRule" id="PRU00464"/>
    </source>
</evidence>
<dbReference type="GO" id="GO:0000166">
    <property type="term" value="F:nucleotide binding"/>
    <property type="evidence" value="ECO:0007669"/>
    <property type="project" value="UniProtKB-KW"/>
</dbReference>
<organism evidence="15 16">
    <name type="scientific">Nadsonia fulvescens var. elongata DSM 6958</name>
    <dbReference type="NCBI Taxonomy" id="857566"/>
    <lineage>
        <taxon>Eukaryota</taxon>
        <taxon>Fungi</taxon>
        <taxon>Dikarya</taxon>
        <taxon>Ascomycota</taxon>
        <taxon>Saccharomycotina</taxon>
        <taxon>Dipodascomycetes</taxon>
        <taxon>Dipodascales</taxon>
        <taxon>Dipodascales incertae sedis</taxon>
        <taxon>Nadsonia</taxon>
    </lineage>
</organism>